<dbReference type="OrthoDB" id="7701323at2759"/>
<feature type="transmembrane region" description="Helical" evidence="5">
    <location>
        <begin position="84"/>
        <end position="108"/>
    </location>
</feature>
<proteinExistence type="predicted"/>
<evidence type="ECO:0008006" key="8">
    <source>
        <dbReference type="Google" id="ProtNLM"/>
    </source>
</evidence>
<reference evidence="6 7" key="1">
    <citation type="submission" date="2020-08" db="EMBL/GenBank/DDBJ databases">
        <title>Aphidius gifuensis genome sequencing and assembly.</title>
        <authorList>
            <person name="Du Z."/>
        </authorList>
    </citation>
    <scope>NUCLEOTIDE SEQUENCE [LARGE SCALE GENOMIC DNA]</scope>
    <source>
        <strain evidence="6">YNYX2018</strain>
        <tissue evidence="6">Adults</tissue>
    </source>
</reference>
<feature type="transmembrane region" description="Helical" evidence="5">
    <location>
        <begin position="9"/>
        <end position="35"/>
    </location>
</feature>
<dbReference type="PANTHER" id="PTHR19282">
    <property type="entry name" value="TETRASPANIN"/>
    <property type="match status" value="1"/>
</dbReference>
<evidence type="ECO:0000313" key="6">
    <source>
        <dbReference type="EMBL" id="KAF7988997.1"/>
    </source>
</evidence>
<dbReference type="SUPFAM" id="SSF48652">
    <property type="entry name" value="Tetraspanin"/>
    <property type="match status" value="1"/>
</dbReference>
<keyword evidence="7" id="KW-1185">Reference proteome</keyword>
<feature type="transmembrane region" description="Helical" evidence="5">
    <location>
        <begin position="198"/>
        <end position="221"/>
    </location>
</feature>
<evidence type="ECO:0000256" key="4">
    <source>
        <dbReference type="ARBA" id="ARBA00023136"/>
    </source>
</evidence>
<evidence type="ECO:0000256" key="3">
    <source>
        <dbReference type="ARBA" id="ARBA00022989"/>
    </source>
</evidence>
<dbReference type="PANTHER" id="PTHR19282:SF456">
    <property type="entry name" value="CD63 MOLECULE"/>
    <property type="match status" value="1"/>
</dbReference>
<dbReference type="EMBL" id="JACMRX010000005">
    <property type="protein sequence ID" value="KAF7988997.1"/>
    <property type="molecule type" value="Genomic_DNA"/>
</dbReference>
<comment type="caution">
    <text evidence="6">The sequence shown here is derived from an EMBL/GenBank/DDBJ whole genome shotgun (WGS) entry which is preliminary data.</text>
</comment>
<dbReference type="AlphaFoldDB" id="A0A835CM75"/>
<dbReference type="Gene3D" id="1.10.1450.10">
    <property type="entry name" value="Tetraspanin"/>
    <property type="match status" value="1"/>
</dbReference>
<sequence>MVKTKKVEYFIQSGFIILCLTLLIMAAGIFIKTITVETSLEFYKIYLEKFYKKPVLFLLVGSVMLAAAGILGIISAVQNWKQGIIAFSLCIIYLLVSMIALGVTIFFLSKNSKNTMFQQLDQHMQNYSQHKEAIDNLQSNLPCCGINYYSDWINISGEIPGSCCESTNSCDETEINISELPSGCFGNLNKLLNYYGEILVIVLIVLGGIEIFTLLFSWLFIRSLNNQRRKKSIRFANNHINNSVELPRINNPLGKITITRPQRKLKLQKIPEPIFIKHSSEIPVSKRSSTSEVSKYQYLKRATLNNPKLKKINSHVEHFGI</sequence>
<accession>A0A835CM75</accession>
<dbReference type="InterPro" id="IPR008952">
    <property type="entry name" value="Tetraspanin_EC2_sf"/>
</dbReference>
<evidence type="ECO:0000313" key="7">
    <source>
        <dbReference type="Proteomes" id="UP000639338"/>
    </source>
</evidence>
<dbReference type="GO" id="GO:0005886">
    <property type="term" value="C:plasma membrane"/>
    <property type="evidence" value="ECO:0007669"/>
    <property type="project" value="TreeGrafter"/>
</dbReference>
<evidence type="ECO:0000256" key="2">
    <source>
        <dbReference type="ARBA" id="ARBA00022692"/>
    </source>
</evidence>
<protein>
    <recommendedName>
        <fullName evidence="8">Tetraspanin</fullName>
    </recommendedName>
</protein>
<keyword evidence="2 5" id="KW-0812">Transmembrane</keyword>
<dbReference type="Pfam" id="PF00335">
    <property type="entry name" value="Tetraspanin"/>
    <property type="match status" value="1"/>
</dbReference>
<comment type="subcellular location">
    <subcellularLocation>
        <location evidence="1">Membrane</location>
        <topology evidence="1">Multi-pass membrane protein</topology>
    </subcellularLocation>
</comment>
<keyword evidence="3 5" id="KW-1133">Transmembrane helix</keyword>
<dbReference type="InterPro" id="IPR018499">
    <property type="entry name" value="Tetraspanin/Peripherin"/>
</dbReference>
<organism evidence="6 7">
    <name type="scientific">Aphidius gifuensis</name>
    <name type="common">Parasitoid wasp</name>
    <dbReference type="NCBI Taxonomy" id="684658"/>
    <lineage>
        <taxon>Eukaryota</taxon>
        <taxon>Metazoa</taxon>
        <taxon>Ecdysozoa</taxon>
        <taxon>Arthropoda</taxon>
        <taxon>Hexapoda</taxon>
        <taxon>Insecta</taxon>
        <taxon>Pterygota</taxon>
        <taxon>Neoptera</taxon>
        <taxon>Endopterygota</taxon>
        <taxon>Hymenoptera</taxon>
        <taxon>Apocrita</taxon>
        <taxon>Ichneumonoidea</taxon>
        <taxon>Braconidae</taxon>
        <taxon>Aphidiinae</taxon>
        <taxon>Aphidius</taxon>
    </lineage>
</organism>
<gene>
    <name evidence="6" type="ORF">HCN44_007307</name>
</gene>
<keyword evidence="4 5" id="KW-0472">Membrane</keyword>
<name>A0A835CM75_APHGI</name>
<feature type="transmembrane region" description="Helical" evidence="5">
    <location>
        <begin position="55"/>
        <end position="77"/>
    </location>
</feature>
<evidence type="ECO:0000256" key="5">
    <source>
        <dbReference type="SAM" id="Phobius"/>
    </source>
</evidence>
<evidence type="ECO:0000256" key="1">
    <source>
        <dbReference type="ARBA" id="ARBA00004141"/>
    </source>
</evidence>
<dbReference type="Proteomes" id="UP000639338">
    <property type="component" value="Unassembled WGS sequence"/>
</dbReference>